<protein>
    <submittedName>
        <fullName evidence="1">Uncharacterized protein</fullName>
    </submittedName>
</protein>
<gene>
    <name evidence="1" type="ORF">DFQ14_102323</name>
</gene>
<evidence type="ECO:0000313" key="2">
    <source>
        <dbReference type="Proteomes" id="UP000253495"/>
    </source>
</evidence>
<comment type="caution">
    <text evidence="1">The sequence shown here is derived from an EMBL/GenBank/DDBJ whole genome shotgun (WGS) entry which is preliminary data.</text>
</comment>
<keyword evidence="2" id="KW-1185">Reference proteome</keyword>
<name>A0A368W0B6_9ACTN</name>
<proteinExistence type="predicted"/>
<dbReference type="AlphaFoldDB" id="A0A368W0B6"/>
<accession>A0A368W0B6</accession>
<reference evidence="1 2" key="1">
    <citation type="submission" date="2018-07" db="EMBL/GenBank/DDBJ databases">
        <title>Genomic Encyclopedia of Type Strains, Phase III (KMG-III): the genomes of soil and plant-associated and newly described type strains.</title>
        <authorList>
            <person name="Whitman W."/>
        </authorList>
    </citation>
    <scope>NUCLEOTIDE SEQUENCE [LARGE SCALE GENOMIC DNA]</scope>
    <source>
        <strain evidence="1 2">CECT 8575</strain>
    </source>
</reference>
<sequence>MRTSWLGGWPRRPARSSYVRTGQVGLETVLAEIDKLTSVRQLGLPGGLFTDASEKLVAAWRARAMRSHPSGLRESPREVWLTLLAALCWMRQSEIADALVDLLIELVHKINTKAERKVECELRRHVRRHFITRGNLRPDRGSGRRG</sequence>
<dbReference type="Proteomes" id="UP000253495">
    <property type="component" value="Unassembled WGS sequence"/>
</dbReference>
<organism evidence="1 2">
    <name type="scientific">Halopolyspora algeriensis</name>
    <dbReference type="NCBI Taxonomy" id="1500506"/>
    <lineage>
        <taxon>Bacteria</taxon>
        <taxon>Bacillati</taxon>
        <taxon>Actinomycetota</taxon>
        <taxon>Actinomycetes</taxon>
        <taxon>Actinomycetes incertae sedis</taxon>
        <taxon>Halopolyspora</taxon>
    </lineage>
</organism>
<dbReference type="EMBL" id="QPJC01000002">
    <property type="protein sequence ID" value="RCW46021.1"/>
    <property type="molecule type" value="Genomic_DNA"/>
</dbReference>
<evidence type="ECO:0000313" key="1">
    <source>
        <dbReference type="EMBL" id="RCW46021.1"/>
    </source>
</evidence>